<keyword evidence="2" id="KW-1185">Reference proteome</keyword>
<organism evidence="1 2">
    <name type="scientific">Trifolium medium</name>
    <dbReference type="NCBI Taxonomy" id="97028"/>
    <lineage>
        <taxon>Eukaryota</taxon>
        <taxon>Viridiplantae</taxon>
        <taxon>Streptophyta</taxon>
        <taxon>Embryophyta</taxon>
        <taxon>Tracheophyta</taxon>
        <taxon>Spermatophyta</taxon>
        <taxon>Magnoliopsida</taxon>
        <taxon>eudicotyledons</taxon>
        <taxon>Gunneridae</taxon>
        <taxon>Pentapetalae</taxon>
        <taxon>rosids</taxon>
        <taxon>fabids</taxon>
        <taxon>Fabales</taxon>
        <taxon>Fabaceae</taxon>
        <taxon>Papilionoideae</taxon>
        <taxon>50 kb inversion clade</taxon>
        <taxon>NPAAA clade</taxon>
        <taxon>Hologalegina</taxon>
        <taxon>IRL clade</taxon>
        <taxon>Trifolieae</taxon>
        <taxon>Trifolium</taxon>
    </lineage>
</organism>
<name>A0A392RER1_9FABA</name>
<proteinExistence type="predicted"/>
<dbReference type="EMBL" id="LXQA010219802">
    <property type="protein sequence ID" value="MCI35061.1"/>
    <property type="molecule type" value="Genomic_DNA"/>
</dbReference>
<sequence length="51" mass="5657">WWCCGNIELGGSSKNPTLVNDESVSSRAEFDDGRLLGCTRGVGQAPWKRRF</sequence>
<protein>
    <submittedName>
        <fullName evidence="1">Uncharacterized protein</fullName>
    </submittedName>
</protein>
<dbReference type="Proteomes" id="UP000265520">
    <property type="component" value="Unassembled WGS sequence"/>
</dbReference>
<comment type="caution">
    <text evidence="1">The sequence shown here is derived from an EMBL/GenBank/DDBJ whole genome shotgun (WGS) entry which is preliminary data.</text>
</comment>
<reference evidence="1 2" key="1">
    <citation type="journal article" date="2018" name="Front. Plant Sci.">
        <title>Red Clover (Trifolium pratense) and Zigzag Clover (T. medium) - A Picture of Genomic Similarities and Differences.</title>
        <authorList>
            <person name="Dluhosova J."/>
            <person name="Istvanek J."/>
            <person name="Nedelnik J."/>
            <person name="Repkova J."/>
        </authorList>
    </citation>
    <scope>NUCLEOTIDE SEQUENCE [LARGE SCALE GENOMIC DNA]</scope>
    <source>
        <strain evidence="2">cv. 10/8</strain>
        <tissue evidence="1">Leaf</tissue>
    </source>
</reference>
<evidence type="ECO:0000313" key="1">
    <source>
        <dbReference type="EMBL" id="MCI35061.1"/>
    </source>
</evidence>
<dbReference type="AlphaFoldDB" id="A0A392RER1"/>
<accession>A0A392RER1</accession>
<feature type="non-terminal residue" evidence="1">
    <location>
        <position position="1"/>
    </location>
</feature>
<evidence type="ECO:0000313" key="2">
    <source>
        <dbReference type="Proteomes" id="UP000265520"/>
    </source>
</evidence>